<dbReference type="SUPFAM" id="SSF52540">
    <property type="entry name" value="P-loop containing nucleoside triphosphate hydrolases"/>
    <property type="match status" value="1"/>
</dbReference>
<dbReference type="PANTHER" id="PTHR43204">
    <property type="entry name" value="ABC TRANSPORTER I FAMILY MEMBER 6, CHLOROPLASTIC"/>
    <property type="match status" value="1"/>
</dbReference>
<accession>A0A0R1YZL0</accession>
<gene>
    <name evidence="5" type="ORF">FC51_GL000549</name>
</gene>
<proteinExistence type="inferred from homology"/>
<dbReference type="PROSITE" id="PS50893">
    <property type="entry name" value="ABC_TRANSPORTER_2"/>
    <property type="match status" value="1"/>
</dbReference>
<feature type="domain" description="ABC transporter" evidence="4">
    <location>
        <begin position="10"/>
        <end position="258"/>
    </location>
</feature>
<dbReference type="EMBL" id="AZGK01000010">
    <property type="protein sequence ID" value="KRM46100.1"/>
    <property type="molecule type" value="Genomic_DNA"/>
</dbReference>
<dbReference type="InterPro" id="IPR027417">
    <property type="entry name" value="P-loop_NTPase"/>
</dbReference>
<evidence type="ECO:0000313" key="5">
    <source>
        <dbReference type="EMBL" id="KRM46100.1"/>
    </source>
</evidence>
<reference evidence="5 6" key="1">
    <citation type="journal article" date="2015" name="Genome Announc.">
        <title>Expanding the biotechnology potential of lactobacilli through comparative genomics of 213 strains and associated genera.</title>
        <authorList>
            <person name="Sun Z."/>
            <person name="Harris H.M."/>
            <person name="McCann A."/>
            <person name="Guo C."/>
            <person name="Argimon S."/>
            <person name="Zhang W."/>
            <person name="Yang X."/>
            <person name="Jeffery I.B."/>
            <person name="Cooney J.C."/>
            <person name="Kagawa T.F."/>
            <person name="Liu W."/>
            <person name="Song Y."/>
            <person name="Salvetti E."/>
            <person name="Wrobel A."/>
            <person name="Rasinkangas P."/>
            <person name="Parkhill J."/>
            <person name="Rea M.C."/>
            <person name="O'Sullivan O."/>
            <person name="Ritari J."/>
            <person name="Douillard F.P."/>
            <person name="Paul Ross R."/>
            <person name="Yang R."/>
            <person name="Briner A.E."/>
            <person name="Felis G.E."/>
            <person name="de Vos W.M."/>
            <person name="Barrangou R."/>
            <person name="Klaenhammer T.R."/>
            <person name="Caufield P.W."/>
            <person name="Cui Y."/>
            <person name="Zhang H."/>
            <person name="O'Toole P.W."/>
        </authorList>
    </citation>
    <scope>NUCLEOTIDE SEQUENCE [LARGE SCALE GENOMIC DNA]</scope>
    <source>
        <strain evidence="5 6">DSM 5707</strain>
    </source>
</reference>
<evidence type="ECO:0000256" key="3">
    <source>
        <dbReference type="ARBA" id="ARBA00022840"/>
    </source>
</evidence>
<dbReference type="GO" id="GO:0005524">
    <property type="term" value="F:ATP binding"/>
    <property type="evidence" value="ECO:0007669"/>
    <property type="project" value="UniProtKB-KW"/>
</dbReference>
<evidence type="ECO:0000256" key="2">
    <source>
        <dbReference type="ARBA" id="ARBA00022741"/>
    </source>
</evidence>
<sequence length="278" mass="30266">MKGAYLMPTLKVTDLHVSVSDEETKATKEILKGVNLTMNTGETHAIMGPNGTGKSTLSETIMGNPKYLVTQGDITLDGVSLLGKPVDERARAGLFLAMQYPAEIKGITNLEFMRAAVNATRPAEDPIPIRTFLKDLDRNLEVLNMSDDMTERYLNEGFSGGEKKRNEILQLMTIKPTFAILDEIDSGLDIDALQVVAKGVNQMASPDFGVLMITHYQRLLNYIHPDQVHVMMGGKIVKTGDATLANELESTGYAGLRDELGLEVNLVDEDVPAGNGGK</sequence>
<dbReference type="InterPro" id="IPR003593">
    <property type="entry name" value="AAA+_ATPase"/>
</dbReference>
<evidence type="ECO:0000259" key="4">
    <source>
        <dbReference type="PROSITE" id="PS50893"/>
    </source>
</evidence>
<dbReference type="NCBIfam" id="TIGR01978">
    <property type="entry name" value="sufC"/>
    <property type="match status" value="1"/>
</dbReference>
<organism evidence="5 6">
    <name type="scientific">Lentilactobacillus parabuchneri DSM 5707 = NBRC 107865</name>
    <dbReference type="NCBI Taxonomy" id="1423784"/>
    <lineage>
        <taxon>Bacteria</taxon>
        <taxon>Bacillati</taxon>
        <taxon>Bacillota</taxon>
        <taxon>Bacilli</taxon>
        <taxon>Lactobacillales</taxon>
        <taxon>Lactobacillaceae</taxon>
        <taxon>Lentilactobacillus</taxon>
    </lineage>
</organism>
<dbReference type="GO" id="GO:0016887">
    <property type="term" value="F:ATP hydrolysis activity"/>
    <property type="evidence" value="ECO:0007669"/>
    <property type="project" value="InterPro"/>
</dbReference>
<dbReference type="InterPro" id="IPR017871">
    <property type="entry name" value="ABC_transporter-like_CS"/>
</dbReference>
<evidence type="ECO:0000313" key="6">
    <source>
        <dbReference type="Proteomes" id="UP000051957"/>
    </source>
</evidence>
<comment type="caution">
    <text evidence="5">The sequence shown here is derived from an EMBL/GenBank/DDBJ whole genome shotgun (WGS) entry which is preliminary data.</text>
</comment>
<dbReference type="Proteomes" id="UP000051957">
    <property type="component" value="Unassembled WGS sequence"/>
</dbReference>
<evidence type="ECO:0000256" key="1">
    <source>
        <dbReference type="ARBA" id="ARBA00006216"/>
    </source>
</evidence>
<dbReference type="Pfam" id="PF00005">
    <property type="entry name" value="ABC_tran"/>
    <property type="match status" value="1"/>
</dbReference>
<dbReference type="InterPro" id="IPR010230">
    <property type="entry name" value="FeS-cluster_ATPase_SufC"/>
</dbReference>
<dbReference type="SMART" id="SM00382">
    <property type="entry name" value="AAA"/>
    <property type="match status" value="1"/>
</dbReference>
<keyword evidence="3" id="KW-0067">ATP-binding</keyword>
<dbReference type="AlphaFoldDB" id="A0A0R1YZL0"/>
<name>A0A0R1YZL0_9LACO</name>
<keyword evidence="2" id="KW-0547">Nucleotide-binding</keyword>
<dbReference type="PATRIC" id="fig|1423784.4.peg.543"/>
<dbReference type="InterPro" id="IPR003439">
    <property type="entry name" value="ABC_transporter-like_ATP-bd"/>
</dbReference>
<protein>
    <submittedName>
        <fullName evidence="5">ABC superfamily ATP binding cassette transporter, ABC protein</fullName>
    </submittedName>
</protein>
<dbReference type="PROSITE" id="PS00211">
    <property type="entry name" value="ABC_TRANSPORTER_1"/>
    <property type="match status" value="1"/>
</dbReference>
<comment type="similarity">
    <text evidence="1">Belongs to the ABC transporter superfamily. Ycf16 family.</text>
</comment>
<dbReference type="CDD" id="cd03217">
    <property type="entry name" value="ABC_FeS_Assembly"/>
    <property type="match status" value="1"/>
</dbReference>
<dbReference type="PANTHER" id="PTHR43204:SF1">
    <property type="entry name" value="ABC TRANSPORTER I FAMILY MEMBER 6, CHLOROPLASTIC"/>
    <property type="match status" value="1"/>
</dbReference>
<dbReference type="Gene3D" id="3.40.50.300">
    <property type="entry name" value="P-loop containing nucleotide triphosphate hydrolases"/>
    <property type="match status" value="1"/>
</dbReference>